<accession>A0A7Z2VRR1</accession>
<dbReference type="InterPro" id="IPR014710">
    <property type="entry name" value="RmlC-like_jellyroll"/>
</dbReference>
<dbReference type="InterPro" id="IPR037923">
    <property type="entry name" value="HTH-like"/>
</dbReference>
<keyword evidence="1" id="KW-0805">Transcription regulation</keyword>
<dbReference type="Gene3D" id="1.10.10.60">
    <property type="entry name" value="Homeodomain-like"/>
    <property type="match status" value="2"/>
</dbReference>
<evidence type="ECO:0000313" key="6">
    <source>
        <dbReference type="Proteomes" id="UP000502248"/>
    </source>
</evidence>
<gene>
    <name evidence="5" type="ORF">HH215_02020</name>
</gene>
<evidence type="ECO:0000256" key="1">
    <source>
        <dbReference type="ARBA" id="ARBA00023015"/>
    </source>
</evidence>
<dbReference type="AlphaFoldDB" id="A0A7Z2VRR1"/>
<dbReference type="PROSITE" id="PS00041">
    <property type="entry name" value="HTH_ARAC_FAMILY_1"/>
    <property type="match status" value="1"/>
</dbReference>
<protein>
    <submittedName>
        <fullName evidence="5">AraC family transcriptional regulator</fullName>
    </submittedName>
</protein>
<dbReference type="InterPro" id="IPR009057">
    <property type="entry name" value="Homeodomain-like_sf"/>
</dbReference>
<sequence>MDLIEMNPSETLAWMSDYHCPPYITLAHSFHAPEGWLIENRTLKQYALQYVLNGMAEYPVAGGSYVTVKGDLLFHRPGEQHSIRTVENHPYVCISIVFHFGQTSFPLDELFQDRHHLGNFTGQPIERKLGEIVQLYSHPGLDRQLKCQGLLMQVLAEASQGKGQEEANAGGASNHAKLILLKNYLITHYHQEVRHSDLEGVTGLSRNHMILIFKKTFGMTPMQFLTWVRIQKAKELAIQTDLSVSEIARNVGYSDVHTFGKMFKKNTGSSLTQFCNTLTTDYLNTRPRIIPLAEENQGYDEP</sequence>
<organism evidence="5 6">
    <name type="scientific">Cohnella herbarum</name>
    <dbReference type="NCBI Taxonomy" id="2728023"/>
    <lineage>
        <taxon>Bacteria</taxon>
        <taxon>Bacillati</taxon>
        <taxon>Bacillota</taxon>
        <taxon>Bacilli</taxon>
        <taxon>Bacillales</taxon>
        <taxon>Paenibacillaceae</taxon>
        <taxon>Cohnella</taxon>
    </lineage>
</organism>
<dbReference type="InterPro" id="IPR018062">
    <property type="entry name" value="HTH_AraC-typ_CS"/>
</dbReference>
<dbReference type="SMART" id="SM00342">
    <property type="entry name" value="HTH_ARAC"/>
    <property type="match status" value="1"/>
</dbReference>
<dbReference type="Pfam" id="PF02311">
    <property type="entry name" value="AraC_binding"/>
    <property type="match status" value="1"/>
</dbReference>
<keyword evidence="3" id="KW-0804">Transcription</keyword>
<dbReference type="Gene3D" id="2.60.120.10">
    <property type="entry name" value="Jelly Rolls"/>
    <property type="match status" value="1"/>
</dbReference>
<evidence type="ECO:0000256" key="2">
    <source>
        <dbReference type="ARBA" id="ARBA00023125"/>
    </source>
</evidence>
<dbReference type="GO" id="GO:0003700">
    <property type="term" value="F:DNA-binding transcription factor activity"/>
    <property type="evidence" value="ECO:0007669"/>
    <property type="project" value="InterPro"/>
</dbReference>
<dbReference type="PROSITE" id="PS01124">
    <property type="entry name" value="HTH_ARAC_FAMILY_2"/>
    <property type="match status" value="1"/>
</dbReference>
<dbReference type="Pfam" id="PF12833">
    <property type="entry name" value="HTH_18"/>
    <property type="match status" value="1"/>
</dbReference>
<dbReference type="SUPFAM" id="SSF46689">
    <property type="entry name" value="Homeodomain-like"/>
    <property type="match status" value="2"/>
</dbReference>
<evidence type="ECO:0000313" key="5">
    <source>
        <dbReference type="EMBL" id="QJD87940.1"/>
    </source>
</evidence>
<evidence type="ECO:0000256" key="3">
    <source>
        <dbReference type="ARBA" id="ARBA00023163"/>
    </source>
</evidence>
<name>A0A7Z2VRR1_9BACL</name>
<keyword evidence="6" id="KW-1185">Reference proteome</keyword>
<feature type="domain" description="HTH araC/xylS-type" evidence="4">
    <location>
        <begin position="179"/>
        <end position="277"/>
    </location>
</feature>
<reference evidence="5 6" key="1">
    <citation type="submission" date="2020-04" db="EMBL/GenBank/DDBJ databases">
        <title>Genome sequencing of novel species.</title>
        <authorList>
            <person name="Heo J."/>
            <person name="Kim S.-J."/>
            <person name="Kim J.-S."/>
            <person name="Hong S.-B."/>
            <person name="Kwon S.-W."/>
        </authorList>
    </citation>
    <scope>NUCLEOTIDE SEQUENCE [LARGE SCALE GENOMIC DNA]</scope>
    <source>
        <strain evidence="5 6">MFER-1</strain>
    </source>
</reference>
<dbReference type="InterPro" id="IPR018060">
    <property type="entry name" value="HTH_AraC"/>
</dbReference>
<dbReference type="EMBL" id="CP051680">
    <property type="protein sequence ID" value="QJD87940.1"/>
    <property type="molecule type" value="Genomic_DNA"/>
</dbReference>
<dbReference type="PANTHER" id="PTHR43280">
    <property type="entry name" value="ARAC-FAMILY TRANSCRIPTIONAL REGULATOR"/>
    <property type="match status" value="1"/>
</dbReference>
<dbReference type="Proteomes" id="UP000502248">
    <property type="component" value="Chromosome"/>
</dbReference>
<dbReference type="GO" id="GO:0043565">
    <property type="term" value="F:sequence-specific DNA binding"/>
    <property type="evidence" value="ECO:0007669"/>
    <property type="project" value="InterPro"/>
</dbReference>
<dbReference type="SUPFAM" id="SSF51215">
    <property type="entry name" value="Regulatory protein AraC"/>
    <property type="match status" value="1"/>
</dbReference>
<dbReference type="InterPro" id="IPR003313">
    <property type="entry name" value="AraC-bd"/>
</dbReference>
<proteinExistence type="predicted"/>
<dbReference type="PANTHER" id="PTHR43280:SF2">
    <property type="entry name" value="HTH-TYPE TRANSCRIPTIONAL REGULATOR EXSA"/>
    <property type="match status" value="1"/>
</dbReference>
<evidence type="ECO:0000259" key="4">
    <source>
        <dbReference type="PROSITE" id="PS01124"/>
    </source>
</evidence>
<dbReference type="KEGG" id="cheb:HH215_02020"/>
<keyword evidence="2" id="KW-0238">DNA-binding</keyword>